<evidence type="ECO:0000313" key="2">
    <source>
        <dbReference type="Proteomes" id="UP001249760"/>
    </source>
</evidence>
<comment type="caution">
    <text evidence="1">The sequence shown here is derived from an EMBL/GenBank/DDBJ whole genome shotgun (WGS) entry which is preliminary data.</text>
</comment>
<organism evidence="1 2">
    <name type="scientific">Streptomyces lusitanus</name>
    <dbReference type="NCBI Taxonomy" id="68232"/>
    <lineage>
        <taxon>Bacteria</taxon>
        <taxon>Bacillati</taxon>
        <taxon>Actinomycetota</taxon>
        <taxon>Actinomycetes</taxon>
        <taxon>Kitasatosporales</taxon>
        <taxon>Streptomycetaceae</taxon>
        <taxon>Streptomyces</taxon>
    </lineage>
</organism>
<protein>
    <submittedName>
        <fullName evidence="1">Uncharacterized protein</fullName>
    </submittedName>
</protein>
<dbReference type="Proteomes" id="UP001249760">
    <property type="component" value="Unassembled WGS sequence"/>
</dbReference>
<sequence>MTAAEESEAATVAYRQTITEQYYVVNRFPASPLPDGAQQVWIRSDDGTEWEHLGYTSGPLVSMDFGQPDPADTAVLTWPHQYGKTALTTTVEVPLTDGLRSLFDALTAGHDRELDRRLRRLAKDLDAWEPHVRHDFQRVQQVLEDHGIGDGYGRLTIPQPVHPPIEPPAIRW</sequence>
<proteinExistence type="predicted"/>
<evidence type="ECO:0000313" key="1">
    <source>
        <dbReference type="EMBL" id="MDT6983720.1"/>
    </source>
</evidence>
<gene>
    <name evidence="1" type="ORF">QNO04_09620</name>
</gene>
<keyword evidence="2" id="KW-1185">Reference proteome</keyword>
<reference evidence="1 2" key="1">
    <citation type="submission" date="2023-05" db="EMBL/GenBank/DDBJ databases">
        <title>Streptomyces fuscus sp. nov., a brown-black pigment producing actinomyces isolated from dry sand of Sea duck farm.</title>
        <authorList>
            <person name="Xie J."/>
            <person name="Shen N."/>
        </authorList>
    </citation>
    <scope>NUCLEOTIDE SEQUENCE [LARGE SCALE GENOMIC DNA]</scope>
    <source>
        <strain evidence="1 2">CGMCC 4.1745</strain>
    </source>
</reference>
<name>A0ABU3JP39_9ACTN</name>
<accession>A0ABU3JP39</accession>
<dbReference type="RefSeq" id="WP_394305994.1">
    <property type="nucleotide sequence ID" value="NZ_JASKMA010000006.1"/>
</dbReference>
<dbReference type="EMBL" id="JASKMA010000006">
    <property type="protein sequence ID" value="MDT6983720.1"/>
    <property type="molecule type" value="Genomic_DNA"/>
</dbReference>